<keyword evidence="4" id="KW-1003">Cell membrane</keyword>
<feature type="domain" description="ABC transporter" evidence="8">
    <location>
        <begin position="9"/>
        <end position="257"/>
    </location>
</feature>
<dbReference type="SUPFAM" id="SSF52540">
    <property type="entry name" value="P-loop containing nucleoside triphosphate hydrolases"/>
    <property type="match status" value="2"/>
</dbReference>
<dbReference type="PROSITE" id="PS00211">
    <property type="entry name" value="ABC_TRANSPORTER_1"/>
    <property type="match status" value="2"/>
</dbReference>
<feature type="domain" description="ABC transporter" evidence="8">
    <location>
        <begin position="314"/>
        <end position="574"/>
    </location>
</feature>
<evidence type="ECO:0000256" key="2">
    <source>
        <dbReference type="ARBA" id="ARBA00005417"/>
    </source>
</evidence>
<dbReference type="GO" id="GO:0016887">
    <property type="term" value="F:ATP hydrolysis activity"/>
    <property type="evidence" value="ECO:0007669"/>
    <property type="project" value="InterPro"/>
</dbReference>
<keyword evidence="6 9" id="KW-0067">ATP-binding</keyword>
<keyword evidence="3" id="KW-0813">Transport</keyword>
<dbReference type="InterPro" id="IPR050388">
    <property type="entry name" value="ABC_Ni/Peptide_Import"/>
</dbReference>
<comment type="similarity">
    <text evidence="2">Belongs to the ABC transporter superfamily.</text>
</comment>
<dbReference type="EMBL" id="CP022187">
    <property type="protein sequence ID" value="AWI75388.1"/>
    <property type="molecule type" value="Genomic_DNA"/>
</dbReference>
<keyword evidence="7" id="KW-0472">Membrane</keyword>
<dbReference type="PROSITE" id="PS50893">
    <property type="entry name" value="ABC_TRANSPORTER_2"/>
    <property type="match status" value="2"/>
</dbReference>
<dbReference type="SMART" id="SM00382">
    <property type="entry name" value="AAA"/>
    <property type="match status" value="2"/>
</dbReference>
<dbReference type="PANTHER" id="PTHR43297">
    <property type="entry name" value="OLIGOPEPTIDE TRANSPORT ATP-BINDING PROTEIN APPD"/>
    <property type="match status" value="1"/>
</dbReference>
<dbReference type="GO" id="GO:0015833">
    <property type="term" value="P:peptide transport"/>
    <property type="evidence" value="ECO:0007669"/>
    <property type="project" value="InterPro"/>
</dbReference>
<accession>A0A2U8GPH5</accession>
<evidence type="ECO:0000313" key="9">
    <source>
        <dbReference type="EMBL" id="AWI75388.1"/>
    </source>
</evidence>
<evidence type="ECO:0000256" key="4">
    <source>
        <dbReference type="ARBA" id="ARBA00022475"/>
    </source>
</evidence>
<name>A0A2U8GPH5_9RHOO</name>
<evidence type="ECO:0000256" key="3">
    <source>
        <dbReference type="ARBA" id="ARBA00022448"/>
    </source>
</evidence>
<protein>
    <submittedName>
        <fullName evidence="9">ABC transporter ATP-binding protein</fullName>
    </submittedName>
</protein>
<sequence>MSTHPLLSVDRLSVEFRTRHGVVRALDEVSLTVEKGEVLGVVGESGSGKSVTAYTVLGLLDAAGTAAGGSASFDGMPLTGASEAALRDLRGREISMIFQNPRAALNPIRTVGRQIEDVLVRHSQATRLTAREKAIEMLDKVRIVDPAHRYHAYPFELSGGMCQRVMIAMALACNPRLLIADEPTTGLDVTTQKATMDLIADLTRERNMAVVLITHDLGLAAAYCDRIAVMQKGKVVESAAVADLFRHPSHPYTRKLIAASPGPETDLSDLTAVPDELVDGLVGTAASGEAMVLAGGSEAPAVIAHAPARSDTVLEVVDLVKVFPRRDTGGGWPWRRADPAESEFRAVDGISFRLQRGESLGLVGESGCGKSTTSSIITRLLDPSSGDVILDGENITTHPAARFASLPQRMKIQMVFQDPTDSLDPRYSAQDAIGEPLRRLKGMRDGRKIAARVTQLADMVGLPRELLTRFPHQLSGGQKARVGIARAIAVDPLLLVLDEPTSALDVSVQAVVLQLLDRLKRELGMSYIFVSHDLNVVRLLCERVIVMNRGRIVETGTATEVLRNPQEDYTRTLINAIPHFQPETMT</sequence>
<dbReference type="Gene3D" id="3.40.50.300">
    <property type="entry name" value="P-loop containing nucleotide triphosphate hydrolases"/>
    <property type="match status" value="2"/>
</dbReference>
<evidence type="ECO:0000256" key="6">
    <source>
        <dbReference type="ARBA" id="ARBA00022840"/>
    </source>
</evidence>
<dbReference type="RefSeq" id="WP_108949095.1">
    <property type="nucleotide sequence ID" value="NZ_CP022187.1"/>
</dbReference>
<dbReference type="NCBIfam" id="NF007739">
    <property type="entry name" value="PRK10419.1"/>
    <property type="match status" value="2"/>
</dbReference>
<dbReference type="CDD" id="cd03257">
    <property type="entry name" value="ABC_NikE_OppD_transporters"/>
    <property type="match status" value="2"/>
</dbReference>
<dbReference type="InterPro" id="IPR003593">
    <property type="entry name" value="AAA+_ATPase"/>
</dbReference>
<evidence type="ECO:0000256" key="1">
    <source>
        <dbReference type="ARBA" id="ARBA00004417"/>
    </source>
</evidence>
<dbReference type="GO" id="GO:0055085">
    <property type="term" value="P:transmembrane transport"/>
    <property type="evidence" value="ECO:0007669"/>
    <property type="project" value="UniProtKB-ARBA"/>
</dbReference>
<dbReference type="GO" id="GO:0005524">
    <property type="term" value="F:ATP binding"/>
    <property type="evidence" value="ECO:0007669"/>
    <property type="project" value="UniProtKB-KW"/>
</dbReference>
<keyword evidence="10" id="KW-1185">Reference proteome</keyword>
<gene>
    <name evidence="9" type="ORF">CEW83_09325</name>
</gene>
<dbReference type="KEGG" id="acom:CEW83_09325"/>
<evidence type="ECO:0000256" key="5">
    <source>
        <dbReference type="ARBA" id="ARBA00022741"/>
    </source>
</evidence>
<dbReference type="Proteomes" id="UP000244930">
    <property type="component" value="Chromosome"/>
</dbReference>
<dbReference type="InterPro" id="IPR013563">
    <property type="entry name" value="Oligopep_ABC_C"/>
</dbReference>
<dbReference type="Pfam" id="PF08352">
    <property type="entry name" value="oligo_HPY"/>
    <property type="match status" value="2"/>
</dbReference>
<proteinExistence type="inferred from homology"/>
<dbReference type="NCBIfam" id="NF008453">
    <property type="entry name" value="PRK11308.1"/>
    <property type="match status" value="2"/>
</dbReference>
<dbReference type="Pfam" id="PF00005">
    <property type="entry name" value="ABC_tran"/>
    <property type="match status" value="2"/>
</dbReference>
<dbReference type="InterPro" id="IPR027417">
    <property type="entry name" value="P-loop_NTPase"/>
</dbReference>
<evidence type="ECO:0000259" key="8">
    <source>
        <dbReference type="PROSITE" id="PS50893"/>
    </source>
</evidence>
<dbReference type="AlphaFoldDB" id="A0A2U8GPH5"/>
<dbReference type="InterPro" id="IPR003439">
    <property type="entry name" value="ABC_transporter-like_ATP-bd"/>
</dbReference>
<dbReference type="InterPro" id="IPR017871">
    <property type="entry name" value="ABC_transporter-like_CS"/>
</dbReference>
<dbReference type="GO" id="GO:0005886">
    <property type="term" value="C:plasma membrane"/>
    <property type="evidence" value="ECO:0007669"/>
    <property type="project" value="UniProtKB-SubCell"/>
</dbReference>
<organism evidence="9 10">
    <name type="scientific">Parazoarcus communis</name>
    <dbReference type="NCBI Taxonomy" id="41977"/>
    <lineage>
        <taxon>Bacteria</taxon>
        <taxon>Pseudomonadati</taxon>
        <taxon>Pseudomonadota</taxon>
        <taxon>Betaproteobacteria</taxon>
        <taxon>Rhodocyclales</taxon>
        <taxon>Zoogloeaceae</taxon>
        <taxon>Parazoarcus</taxon>
    </lineage>
</organism>
<reference evidence="9 10" key="1">
    <citation type="submission" date="2017-06" db="EMBL/GenBank/DDBJ databases">
        <title>Azoarcus.</title>
        <authorList>
            <person name="Woo J.-H."/>
            <person name="Kim H.-S."/>
        </authorList>
    </citation>
    <scope>NUCLEOTIDE SEQUENCE [LARGE SCALE GENOMIC DNA]</scope>
    <source>
        <strain evidence="9 10">TSPY31</strain>
    </source>
</reference>
<comment type="subcellular location">
    <subcellularLocation>
        <location evidence="1">Cell inner membrane</location>
        <topology evidence="1">Peripheral membrane protein</topology>
    </subcellularLocation>
</comment>
<dbReference type="FunFam" id="3.40.50.300:FF:000016">
    <property type="entry name" value="Oligopeptide ABC transporter ATP-binding component"/>
    <property type="match status" value="1"/>
</dbReference>
<evidence type="ECO:0000313" key="10">
    <source>
        <dbReference type="Proteomes" id="UP000244930"/>
    </source>
</evidence>
<keyword evidence="5" id="KW-0547">Nucleotide-binding</keyword>
<dbReference type="PANTHER" id="PTHR43297:SF2">
    <property type="entry name" value="DIPEPTIDE TRANSPORT ATP-BINDING PROTEIN DPPD"/>
    <property type="match status" value="1"/>
</dbReference>
<evidence type="ECO:0000256" key="7">
    <source>
        <dbReference type="ARBA" id="ARBA00023136"/>
    </source>
</evidence>